<evidence type="ECO:0000256" key="2">
    <source>
        <dbReference type="SAM" id="Phobius"/>
    </source>
</evidence>
<keyword evidence="2" id="KW-1133">Transmembrane helix</keyword>
<dbReference type="Pfam" id="PF09948">
    <property type="entry name" value="PpoB2"/>
    <property type="match status" value="1"/>
</dbReference>
<feature type="transmembrane region" description="Helical" evidence="2">
    <location>
        <begin position="68"/>
        <end position="94"/>
    </location>
</feature>
<protein>
    <submittedName>
        <fullName evidence="3">Predicted metal-binding membrane protein</fullName>
    </submittedName>
</protein>
<feature type="transmembrane region" description="Helical" evidence="2">
    <location>
        <begin position="248"/>
        <end position="269"/>
    </location>
</feature>
<dbReference type="OrthoDB" id="980055at2"/>
<dbReference type="AlphaFoldDB" id="A0A1H7IQK7"/>
<evidence type="ECO:0000313" key="4">
    <source>
        <dbReference type="Proteomes" id="UP000199664"/>
    </source>
</evidence>
<evidence type="ECO:0000313" key="3">
    <source>
        <dbReference type="EMBL" id="SEK64773.1"/>
    </source>
</evidence>
<accession>A0A1H7IQK7</accession>
<feature type="transmembrane region" description="Helical" evidence="2">
    <location>
        <begin position="194"/>
        <end position="215"/>
    </location>
</feature>
<sequence>MLRLSAIDHDDFGSTRSKIVNGIDSESSERDHSEKPVPTFSHPALAQSDRGEPDISSGGSVIDQGRSFLAICILLFIASTIATVTICLTMAQMGEVPMAGGWSMSTAWTPLCGGSWFAAAAAFLGMWALMTTAMMLPSLTPVLWRLREHAAAAGAARPGLFAVLAGFAYILVWSALGLAIFAGGALLLEAALRWPLLARAVPLAAGVVVIAAGLFQMSQWKLAMLAHCSHVAGQGAGAAAAIRRGLRLGLSCCASCAGLTTLLLVGGVMDLRAMAILALAITAERLAPAGGRVARATGGLMLGAGAVRLARALWLL</sequence>
<gene>
    <name evidence="3" type="ORF">SAMN04515666_1011080</name>
</gene>
<dbReference type="EMBL" id="FOAN01000001">
    <property type="protein sequence ID" value="SEK64773.1"/>
    <property type="molecule type" value="Genomic_DNA"/>
</dbReference>
<keyword evidence="2" id="KW-0812">Transmembrane</keyword>
<feature type="region of interest" description="Disordered" evidence="1">
    <location>
        <begin position="13"/>
        <end position="57"/>
    </location>
</feature>
<dbReference type="InterPro" id="IPR018688">
    <property type="entry name" value="PpoB2-like"/>
</dbReference>
<name>A0A1H7IQK7_9HYPH</name>
<dbReference type="STRING" id="1036779.SAMN04515666_1011080"/>
<proteinExistence type="predicted"/>
<feature type="transmembrane region" description="Helical" evidence="2">
    <location>
        <begin position="114"/>
        <end position="139"/>
    </location>
</feature>
<feature type="transmembrane region" description="Helical" evidence="2">
    <location>
        <begin position="160"/>
        <end position="188"/>
    </location>
</feature>
<keyword evidence="4" id="KW-1185">Reference proteome</keyword>
<keyword evidence="2" id="KW-0472">Membrane</keyword>
<organism evidence="3 4">
    <name type="scientific">Bosea lupini</name>
    <dbReference type="NCBI Taxonomy" id="1036779"/>
    <lineage>
        <taxon>Bacteria</taxon>
        <taxon>Pseudomonadati</taxon>
        <taxon>Pseudomonadota</taxon>
        <taxon>Alphaproteobacteria</taxon>
        <taxon>Hyphomicrobiales</taxon>
        <taxon>Boseaceae</taxon>
        <taxon>Bosea</taxon>
    </lineage>
</organism>
<reference evidence="4" key="1">
    <citation type="submission" date="2016-10" db="EMBL/GenBank/DDBJ databases">
        <authorList>
            <person name="Varghese N."/>
            <person name="Submissions S."/>
        </authorList>
    </citation>
    <scope>NUCLEOTIDE SEQUENCE [LARGE SCALE GENOMIC DNA]</scope>
    <source>
        <strain evidence="4">LMG 26383,CCUG 61248,R- 45681</strain>
    </source>
</reference>
<dbReference type="Proteomes" id="UP000199664">
    <property type="component" value="Unassembled WGS sequence"/>
</dbReference>
<evidence type="ECO:0000256" key="1">
    <source>
        <dbReference type="SAM" id="MobiDB-lite"/>
    </source>
</evidence>